<evidence type="ECO:0000313" key="2">
    <source>
        <dbReference type="EMBL" id="GMN72643.1"/>
    </source>
</evidence>
<dbReference type="Proteomes" id="UP001187192">
    <property type="component" value="Unassembled WGS sequence"/>
</dbReference>
<dbReference type="AlphaFoldDB" id="A0AA88EER0"/>
<feature type="compositionally biased region" description="Polar residues" evidence="1">
    <location>
        <begin position="80"/>
        <end position="93"/>
    </location>
</feature>
<feature type="region of interest" description="Disordered" evidence="1">
    <location>
        <begin position="59"/>
        <end position="93"/>
    </location>
</feature>
<gene>
    <name evidence="2" type="ORF">TIFTF001_056029</name>
</gene>
<protein>
    <submittedName>
        <fullName evidence="2">Uncharacterized protein</fullName>
    </submittedName>
</protein>
<evidence type="ECO:0000256" key="1">
    <source>
        <dbReference type="SAM" id="MobiDB-lite"/>
    </source>
</evidence>
<organism evidence="2 3">
    <name type="scientific">Ficus carica</name>
    <name type="common">Common fig</name>
    <dbReference type="NCBI Taxonomy" id="3494"/>
    <lineage>
        <taxon>Eukaryota</taxon>
        <taxon>Viridiplantae</taxon>
        <taxon>Streptophyta</taxon>
        <taxon>Embryophyta</taxon>
        <taxon>Tracheophyta</taxon>
        <taxon>Spermatophyta</taxon>
        <taxon>Magnoliopsida</taxon>
        <taxon>eudicotyledons</taxon>
        <taxon>Gunneridae</taxon>
        <taxon>Pentapetalae</taxon>
        <taxon>rosids</taxon>
        <taxon>fabids</taxon>
        <taxon>Rosales</taxon>
        <taxon>Moraceae</taxon>
        <taxon>Ficeae</taxon>
        <taxon>Ficus</taxon>
    </lineage>
</organism>
<dbReference type="EMBL" id="BTGU01019426">
    <property type="protein sequence ID" value="GMN72643.1"/>
    <property type="molecule type" value="Genomic_DNA"/>
</dbReference>
<accession>A0AA88EER0</accession>
<proteinExistence type="predicted"/>
<comment type="caution">
    <text evidence="2">The sequence shown here is derived from an EMBL/GenBank/DDBJ whole genome shotgun (WGS) entry which is preliminary data.</text>
</comment>
<reference evidence="2" key="1">
    <citation type="submission" date="2023-07" db="EMBL/GenBank/DDBJ databases">
        <title>draft genome sequence of fig (Ficus carica).</title>
        <authorList>
            <person name="Takahashi T."/>
            <person name="Nishimura K."/>
        </authorList>
    </citation>
    <scope>NUCLEOTIDE SEQUENCE</scope>
</reference>
<keyword evidence="3" id="KW-1185">Reference proteome</keyword>
<sequence length="93" mass="11433">MEGWRGVEGERWREMINPLFGWREEWKERRDEGRGSPLGPGKRWREMINPLFEWREEWKENRDEGRDSPLRPTIFDPSRRIQQIPPNNSERTI</sequence>
<name>A0AA88EER0_FICCA</name>
<evidence type="ECO:0000313" key="3">
    <source>
        <dbReference type="Proteomes" id="UP001187192"/>
    </source>
</evidence>
<feature type="compositionally biased region" description="Basic and acidic residues" evidence="1">
    <location>
        <begin position="59"/>
        <end position="69"/>
    </location>
</feature>